<comment type="caution">
    <text evidence="6">The sequence shown here is derived from an EMBL/GenBank/DDBJ whole genome shotgun (WGS) entry which is preliminary data.</text>
</comment>
<dbReference type="GO" id="GO:0043190">
    <property type="term" value="C:ATP-binding cassette (ABC) transporter complex"/>
    <property type="evidence" value="ECO:0007669"/>
    <property type="project" value="InterPro"/>
</dbReference>
<feature type="chain" id="PRO_5039451828" evidence="4">
    <location>
        <begin position="20"/>
        <end position="504"/>
    </location>
</feature>
<dbReference type="AlphaFoldDB" id="A0A561B0L8"/>
<proteinExistence type="inferred from homology"/>
<evidence type="ECO:0000259" key="5">
    <source>
        <dbReference type="Pfam" id="PF00496"/>
    </source>
</evidence>
<keyword evidence="3 4" id="KW-0732">Signal</keyword>
<dbReference type="CDD" id="cd00995">
    <property type="entry name" value="PBP2_NikA_DppA_OppA_like"/>
    <property type="match status" value="1"/>
</dbReference>
<keyword evidence="7" id="KW-1185">Reference proteome</keyword>
<dbReference type="Gene3D" id="3.10.105.10">
    <property type="entry name" value="Dipeptide-binding Protein, Domain 3"/>
    <property type="match status" value="1"/>
</dbReference>
<dbReference type="Gene3D" id="3.90.76.10">
    <property type="entry name" value="Dipeptide-binding Protein, Domain 1"/>
    <property type="match status" value="1"/>
</dbReference>
<evidence type="ECO:0000313" key="6">
    <source>
        <dbReference type="EMBL" id="TWD72397.1"/>
    </source>
</evidence>
<sequence>MLRKRKLVVAALVAVTALATGLSACSPASEPAAGDQALRYAPAMFPVSLDTHKYAGEEAVQTAIQQIMEPLVRVEDGKVVPVLAESWQNPDPNTWVFKLRQGVKFSDGTPFTAKDVVASYQRHQKLDGPLVPLYASVTAFTATDDGTVTVKTSKPLGTLLSSLTLLFIGPAGKVDADGFFTKPIGTGPFTVSAFLPDEKLELAANPEYWDGAPALSKLEFVNIPEVAGRITGLENGEVDVLTQIPPDQVAQVKDSKGIAYSTTPSWTYYFDWFNHNRKPFNDKRVRQALWYALNLDGTVKDLYGDLASVAQAPLAQGVIGAPKLSPYSYDPAKAKQLLAEAGYPNGFSTSMQWPLEGGPNIRALAQAMISDWAKVGVKVQPLEKERAQWLEDFGKLNWDMNLQTNVTGTGDADYTLARLYLCTAKRNGYCNPNLDKLLLDARTTIDQGERAKLYTQAGQILWDDAVGVFPADLASNSAHRDRVQNFKMPPSGRPLFTKVTVSSN</sequence>
<dbReference type="PROSITE" id="PS51257">
    <property type="entry name" value="PROKAR_LIPOPROTEIN"/>
    <property type="match status" value="1"/>
</dbReference>
<evidence type="ECO:0000256" key="3">
    <source>
        <dbReference type="ARBA" id="ARBA00022729"/>
    </source>
</evidence>
<feature type="signal peptide" evidence="4">
    <location>
        <begin position="1"/>
        <end position="19"/>
    </location>
</feature>
<dbReference type="Gene3D" id="3.40.190.10">
    <property type="entry name" value="Periplasmic binding protein-like II"/>
    <property type="match status" value="1"/>
</dbReference>
<dbReference type="PANTHER" id="PTHR30290">
    <property type="entry name" value="PERIPLASMIC BINDING COMPONENT OF ABC TRANSPORTER"/>
    <property type="match status" value="1"/>
</dbReference>
<dbReference type="GO" id="GO:0042597">
    <property type="term" value="C:periplasmic space"/>
    <property type="evidence" value="ECO:0007669"/>
    <property type="project" value="UniProtKB-ARBA"/>
</dbReference>
<dbReference type="SUPFAM" id="SSF53850">
    <property type="entry name" value="Periplasmic binding protein-like II"/>
    <property type="match status" value="1"/>
</dbReference>
<dbReference type="PIRSF" id="PIRSF002741">
    <property type="entry name" value="MppA"/>
    <property type="match status" value="1"/>
</dbReference>
<dbReference type="OrthoDB" id="9796817at2"/>
<dbReference type="RefSeq" id="WP_145814698.1">
    <property type="nucleotide sequence ID" value="NZ_VIVK01000004.1"/>
</dbReference>
<dbReference type="PANTHER" id="PTHR30290:SF9">
    <property type="entry name" value="OLIGOPEPTIDE-BINDING PROTEIN APPA"/>
    <property type="match status" value="1"/>
</dbReference>
<evidence type="ECO:0000256" key="2">
    <source>
        <dbReference type="ARBA" id="ARBA00022448"/>
    </source>
</evidence>
<evidence type="ECO:0000313" key="7">
    <source>
        <dbReference type="Proteomes" id="UP000318380"/>
    </source>
</evidence>
<dbReference type="GO" id="GO:0015833">
    <property type="term" value="P:peptide transport"/>
    <property type="evidence" value="ECO:0007669"/>
    <property type="project" value="TreeGrafter"/>
</dbReference>
<dbReference type="InterPro" id="IPR039424">
    <property type="entry name" value="SBP_5"/>
</dbReference>
<dbReference type="InterPro" id="IPR030678">
    <property type="entry name" value="Peptide/Ni-bd"/>
</dbReference>
<accession>A0A561B0L8</accession>
<dbReference type="GO" id="GO:1904680">
    <property type="term" value="F:peptide transmembrane transporter activity"/>
    <property type="evidence" value="ECO:0007669"/>
    <property type="project" value="TreeGrafter"/>
</dbReference>
<dbReference type="Pfam" id="PF00496">
    <property type="entry name" value="SBP_bac_5"/>
    <property type="match status" value="1"/>
</dbReference>
<gene>
    <name evidence="6" type="ORF">FB561_7388</name>
</gene>
<name>A0A561B0L8_9ACTN</name>
<reference evidence="6 7" key="1">
    <citation type="submission" date="2019-06" db="EMBL/GenBank/DDBJ databases">
        <title>Sequencing the genomes of 1000 actinobacteria strains.</title>
        <authorList>
            <person name="Klenk H.-P."/>
        </authorList>
    </citation>
    <scope>NUCLEOTIDE SEQUENCE [LARGE SCALE GENOMIC DNA]</scope>
    <source>
        <strain evidence="6 7">DSM 24683</strain>
    </source>
</reference>
<protein>
    <submittedName>
        <fullName evidence="6">Peptide/nickel transport system substrate-binding protein</fullName>
    </submittedName>
</protein>
<evidence type="ECO:0000256" key="4">
    <source>
        <dbReference type="SAM" id="SignalP"/>
    </source>
</evidence>
<feature type="domain" description="Solute-binding protein family 5" evidence="5">
    <location>
        <begin position="78"/>
        <end position="425"/>
    </location>
</feature>
<keyword evidence="2" id="KW-0813">Transport</keyword>
<dbReference type="InterPro" id="IPR000914">
    <property type="entry name" value="SBP_5_dom"/>
</dbReference>
<dbReference type="Proteomes" id="UP000318380">
    <property type="component" value="Unassembled WGS sequence"/>
</dbReference>
<evidence type="ECO:0000256" key="1">
    <source>
        <dbReference type="ARBA" id="ARBA00005695"/>
    </source>
</evidence>
<organism evidence="6 7">
    <name type="scientific">Kribbella amoyensis</name>
    <dbReference type="NCBI Taxonomy" id="996641"/>
    <lineage>
        <taxon>Bacteria</taxon>
        <taxon>Bacillati</taxon>
        <taxon>Actinomycetota</taxon>
        <taxon>Actinomycetes</taxon>
        <taxon>Propionibacteriales</taxon>
        <taxon>Kribbellaceae</taxon>
        <taxon>Kribbella</taxon>
    </lineage>
</organism>
<dbReference type="EMBL" id="VIVK01000004">
    <property type="protein sequence ID" value="TWD72397.1"/>
    <property type="molecule type" value="Genomic_DNA"/>
</dbReference>
<comment type="similarity">
    <text evidence="1">Belongs to the bacterial solute-binding protein 5 family.</text>
</comment>